<protein>
    <submittedName>
        <fullName evidence="2">Uncharacterized protein</fullName>
    </submittedName>
</protein>
<accession>A0A387BK26</accession>
<feature type="transmembrane region" description="Helical" evidence="1">
    <location>
        <begin position="80"/>
        <end position="102"/>
    </location>
</feature>
<keyword evidence="1" id="KW-0472">Membrane</keyword>
<dbReference type="EMBL" id="CP032627">
    <property type="protein sequence ID" value="AYG01366.1"/>
    <property type="molecule type" value="Genomic_DNA"/>
</dbReference>
<proteinExistence type="predicted"/>
<organism evidence="2 3">
    <name type="scientific">Lactococcus allomyrinae</name>
    <dbReference type="NCBI Taxonomy" id="2419773"/>
    <lineage>
        <taxon>Bacteria</taxon>
        <taxon>Bacillati</taxon>
        <taxon>Bacillota</taxon>
        <taxon>Bacilli</taxon>
        <taxon>Lactobacillales</taxon>
        <taxon>Streptococcaceae</taxon>
        <taxon>Lactococcus</taxon>
    </lineage>
</organism>
<keyword evidence="3" id="KW-1185">Reference proteome</keyword>
<dbReference type="OrthoDB" id="9819931at2"/>
<dbReference type="Proteomes" id="UP000269374">
    <property type="component" value="Chromosome"/>
</dbReference>
<evidence type="ECO:0000256" key="1">
    <source>
        <dbReference type="SAM" id="Phobius"/>
    </source>
</evidence>
<dbReference type="KEGG" id="lact:D7I46_09830"/>
<dbReference type="AlphaFoldDB" id="A0A387BK26"/>
<name>A0A387BK26_9LACT</name>
<sequence length="214" mass="24648">MYEGDLQYCYKLLETINDLEKVNHKRGDLQRKLEHKALHSQSFYACIIALILPLFLVTFSSLTALGIIPVNFIGQEITLAIPRLIGVLIISIMIFLVSDLILTSIGRKYFMTSSKKYWAKKIKLTDCEFELNKESSNIFKNSVLAENRLEDKYLSSQGVIMLIRYFETNRASFLDEAVYMLDLNIENSQHGVSPLELENIIQKERKILEAAEIF</sequence>
<evidence type="ECO:0000313" key="2">
    <source>
        <dbReference type="EMBL" id="AYG01366.1"/>
    </source>
</evidence>
<gene>
    <name evidence="2" type="ORF">D7I46_09830</name>
</gene>
<feature type="transmembrane region" description="Helical" evidence="1">
    <location>
        <begin position="42"/>
        <end position="68"/>
    </location>
</feature>
<keyword evidence="1" id="KW-0812">Transmembrane</keyword>
<keyword evidence="1" id="KW-1133">Transmembrane helix</keyword>
<dbReference type="RefSeq" id="WP_120772739.1">
    <property type="nucleotide sequence ID" value="NZ_CP032627.1"/>
</dbReference>
<evidence type="ECO:0000313" key="3">
    <source>
        <dbReference type="Proteomes" id="UP000269374"/>
    </source>
</evidence>
<reference evidence="2 3" key="1">
    <citation type="submission" date="2018-09" db="EMBL/GenBank/DDBJ databases">
        <title>Genome sequencing of strain 1JSPR-7.</title>
        <authorList>
            <person name="Heo J."/>
            <person name="Kim S.-J."/>
            <person name="Kwon S.-W."/>
        </authorList>
    </citation>
    <scope>NUCLEOTIDE SEQUENCE [LARGE SCALE GENOMIC DNA]</scope>
    <source>
        <strain evidence="2 3">1JSPR-7</strain>
    </source>
</reference>